<keyword evidence="5" id="KW-0812">Transmembrane</keyword>
<keyword evidence="1 3" id="KW-0807">Transducer</keyword>
<evidence type="ECO:0000259" key="7">
    <source>
        <dbReference type="PROSITE" id="PS50885"/>
    </source>
</evidence>
<dbReference type="EMBL" id="BSOJ01000012">
    <property type="protein sequence ID" value="GLR26152.1"/>
    <property type="molecule type" value="Genomic_DNA"/>
</dbReference>
<dbReference type="RefSeq" id="WP_284280635.1">
    <property type="nucleotide sequence ID" value="NZ_BSOJ01000012.1"/>
</dbReference>
<dbReference type="InterPro" id="IPR003660">
    <property type="entry name" value="HAMP_dom"/>
</dbReference>
<dbReference type="PROSITE" id="PS50111">
    <property type="entry name" value="CHEMOTAXIS_TRANSDUC_2"/>
    <property type="match status" value="1"/>
</dbReference>
<dbReference type="Gene3D" id="1.10.287.950">
    <property type="entry name" value="Methyl-accepting chemotaxis protein"/>
    <property type="match status" value="1"/>
</dbReference>
<protein>
    <recommendedName>
        <fullName evidence="10">Methyl-accepting chemotaxis protein</fullName>
    </recommendedName>
</protein>
<evidence type="ECO:0008006" key="10">
    <source>
        <dbReference type="Google" id="ProtNLM"/>
    </source>
</evidence>
<evidence type="ECO:0000256" key="4">
    <source>
        <dbReference type="SAM" id="Coils"/>
    </source>
</evidence>
<evidence type="ECO:0000256" key="3">
    <source>
        <dbReference type="PROSITE-ProRule" id="PRU00284"/>
    </source>
</evidence>
<dbReference type="Proteomes" id="UP001156664">
    <property type="component" value="Unassembled WGS sequence"/>
</dbReference>
<dbReference type="PANTHER" id="PTHR32089:SF112">
    <property type="entry name" value="LYSOZYME-LIKE PROTEIN-RELATED"/>
    <property type="match status" value="1"/>
</dbReference>
<comment type="similarity">
    <text evidence="2">Belongs to the methyl-accepting chemotaxis (MCP) protein family.</text>
</comment>
<dbReference type="PRINTS" id="PR00260">
    <property type="entry name" value="CHEMTRNSDUCR"/>
</dbReference>
<organism evidence="8 9">
    <name type="scientific">Limnobacter litoralis</name>
    <dbReference type="NCBI Taxonomy" id="481366"/>
    <lineage>
        <taxon>Bacteria</taxon>
        <taxon>Pseudomonadati</taxon>
        <taxon>Pseudomonadota</taxon>
        <taxon>Betaproteobacteria</taxon>
        <taxon>Burkholderiales</taxon>
        <taxon>Burkholderiaceae</taxon>
        <taxon>Limnobacter</taxon>
    </lineage>
</organism>
<dbReference type="SMART" id="SM00304">
    <property type="entry name" value="HAMP"/>
    <property type="match status" value="1"/>
</dbReference>
<dbReference type="PROSITE" id="PS50885">
    <property type="entry name" value="HAMP"/>
    <property type="match status" value="1"/>
</dbReference>
<keyword evidence="9" id="KW-1185">Reference proteome</keyword>
<dbReference type="Gene3D" id="6.10.340.10">
    <property type="match status" value="1"/>
</dbReference>
<comment type="caution">
    <text evidence="8">The sequence shown here is derived from an EMBL/GenBank/DDBJ whole genome shotgun (WGS) entry which is preliminary data.</text>
</comment>
<keyword evidence="5" id="KW-0472">Membrane</keyword>
<dbReference type="InterPro" id="IPR004090">
    <property type="entry name" value="Chemotax_Me-accpt_rcpt"/>
</dbReference>
<feature type="coiled-coil region" evidence="4">
    <location>
        <begin position="462"/>
        <end position="489"/>
    </location>
</feature>
<feature type="domain" description="Methyl-accepting transducer" evidence="6">
    <location>
        <begin position="384"/>
        <end position="641"/>
    </location>
</feature>
<feature type="transmembrane region" description="Helical" evidence="5">
    <location>
        <begin position="306"/>
        <end position="330"/>
    </location>
</feature>
<evidence type="ECO:0000256" key="5">
    <source>
        <dbReference type="SAM" id="Phobius"/>
    </source>
</evidence>
<sequence>MRNYPNRSAFSLKIKLAVPILVSLLGCVSALVFALQANEVESGQLANARKAIALVKVTQPWFNAVQLELNQRVYPVKNFKSRLNDTEKAFTQAFDRAPAQFKLKSPAADLQKKSAELIQSIKATSKPDEVAALLKEQNAFYWSIIDQSGLALPPSLEASYLLSTGTQGMPELMQDLRSTLAQLGFALVGGADKQKALSAMAVLKNSAIRLENLFSRRAAQDPVHQNELNASRQNIEHIVTALEPKIKEMTDNLELGFEYVSDAAALLNTAATQAMFSLEGLSAQDLGNTDQALLTKQETLKKQRTALLLGAGLAICLALGATVAILRGLLKAVKRIQQQASLFAQGDLTKQIQPLGSDEISDISRGLGHAQNTMRQSLQAIRNTVNSAADHSRQLVNISQAIETVTQSQTGASASLSNTFEQLSDALGRVFEQLDTLKALALDGERKCGQGQAIADNVSRNSTLLKQQAQNYQQVMHNLAEEANAIQAVTSVIDELAERTNLLALNASIEAARAGEQGRGFAVVADEVRRLADQTTTATQTIRERLGGLSSNTDNALSQLKQWLEIVAQSGQHAENVVGHIGDLGQFASHTSGSLAQIAFMLEGPEKGSKAIGLVISQLNDLIRQGQSAAQELLINAGHIETGAQNATQAMQQFKIDWKNCGASRIGQPPIPTTEPTWVSFQYL</sequence>
<evidence type="ECO:0000313" key="8">
    <source>
        <dbReference type="EMBL" id="GLR26152.1"/>
    </source>
</evidence>
<dbReference type="Pfam" id="PF00672">
    <property type="entry name" value="HAMP"/>
    <property type="match status" value="1"/>
</dbReference>
<evidence type="ECO:0000256" key="1">
    <source>
        <dbReference type="ARBA" id="ARBA00023224"/>
    </source>
</evidence>
<name>A0ABQ5YRS8_9BURK</name>
<dbReference type="InterPro" id="IPR004089">
    <property type="entry name" value="MCPsignal_dom"/>
</dbReference>
<dbReference type="SUPFAM" id="SSF58104">
    <property type="entry name" value="Methyl-accepting chemotaxis protein (MCP) signaling domain"/>
    <property type="match status" value="1"/>
</dbReference>
<keyword evidence="5" id="KW-1133">Transmembrane helix</keyword>
<accession>A0ABQ5YRS8</accession>
<feature type="domain" description="HAMP" evidence="7">
    <location>
        <begin position="327"/>
        <end position="379"/>
    </location>
</feature>
<evidence type="ECO:0000256" key="2">
    <source>
        <dbReference type="ARBA" id="ARBA00029447"/>
    </source>
</evidence>
<gene>
    <name evidence="8" type="ORF">GCM10007875_12400</name>
</gene>
<dbReference type="PANTHER" id="PTHR32089">
    <property type="entry name" value="METHYL-ACCEPTING CHEMOTAXIS PROTEIN MCPB"/>
    <property type="match status" value="1"/>
</dbReference>
<dbReference type="Pfam" id="PF00015">
    <property type="entry name" value="MCPsignal"/>
    <property type="match status" value="1"/>
</dbReference>
<keyword evidence="4" id="KW-0175">Coiled coil</keyword>
<reference evidence="9" key="1">
    <citation type="journal article" date="2019" name="Int. J. Syst. Evol. Microbiol.">
        <title>The Global Catalogue of Microorganisms (GCM) 10K type strain sequencing project: providing services to taxonomists for standard genome sequencing and annotation.</title>
        <authorList>
            <consortium name="The Broad Institute Genomics Platform"/>
            <consortium name="The Broad Institute Genome Sequencing Center for Infectious Disease"/>
            <person name="Wu L."/>
            <person name="Ma J."/>
        </authorList>
    </citation>
    <scope>NUCLEOTIDE SEQUENCE [LARGE SCALE GENOMIC DNA]</scope>
    <source>
        <strain evidence="9">NBRC 105857</strain>
    </source>
</reference>
<dbReference type="SMART" id="SM00283">
    <property type="entry name" value="MA"/>
    <property type="match status" value="1"/>
</dbReference>
<dbReference type="CDD" id="cd06225">
    <property type="entry name" value="HAMP"/>
    <property type="match status" value="1"/>
</dbReference>
<dbReference type="PROSITE" id="PS51257">
    <property type="entry name" value="PROKAR_LIPOPROTEIN"/>
    <property type="match status" value="1"/>
</dbReference>
<proteinExistence type="inferred from homology"/>
<evidence type="ECO:0000259" key="6">
    <source>
        <dbReference type="PROSITE" id="PS50111"/>
    </source>
</evidence>
<evidence type="ECO:0000313" key="9">
    <source>
        <dbReference type="Proteomes" id="UP001156664"/>
    </source>
</evidence>